<feature type="compositionally biased region" description="Gly residues" evidence="2">
    <location>
        <begin position="316"/>
        <end position="332"/>
    </location>
</feature>
<dbReference type="RefSeq" id="WP_146532182.1">
    <property type="nucleotide sequence ID" value="NZ_SJPX01000001.1"/>
</dbReference>
<sequence length="732" mass="77135">MSRRKRANLSPSLFPFLAVLVCTLGTLILLLALVSQDATDNAKRQADAKRAKAAVTPVAKFEVDSDPKPPRLEAAAVAQMVDEEDFRVSQLVAFRDKQTADLEDRRDKLAHIENHITRLRAELKQLSDEVDRAVSDDPIADVDENELTRYQKQIDDKKQEIEELKAGSGGKTPRVVIVPHKGPNGTDRRPIYLECVDDGLTIWPEGTRITASQLADSDSSANPLNAALRVVRHHAMQTYGDTTSPYPLLVVRPGGIETYGLARNAMEDWDDQFGYELVPDEVKLAYAKPDSNLKRELEDTIAREVRKKSTMMATGRGYGVGGSGSGGAGYGSGPKSRPRILSAASLDRDGRSNGFHTDRGSEDYGSSSYGRSPYVSSSAIRGADGQLARSSGASRYTGASSHLGTGSGVQANSAGIDPQTEQRWADDMKVAASEMKSGGFAGDGSFARGVGGSMSDPLNALGAGTSGGSGSLGGTDQSTGEEGGEDAEQMDQAGSKSAQGLTAAGSKPGAFDLSGPANGSRVDGKGNSTRGVDADGAPLAGASRQSGSATSRMSAGSTGTGGNQSSGSASQSPGSQSSRSQAGTASSSLSDSNQQGTPSPSFQKDLSPKQDRDLVRRQGRDWALPSEVAGAQGNAIVRTMRVQCYDDHFVLLSTRGSATEMFGFLSGDVERATLELATSVRDQVERWGAALPGGRWQPRLDVEVMPGAESRFNQLRSLMDGSGVEVLGRQSQ</sequence>
<evidence type="ECO:0000256" key="2">
    <source>
        <dbReference type="SAM" id="MobiDB-lite"/>
    </source>
</evidence>
<comment type="caution">
    <text evidence="3">The sequence shown here is derived from an EMBL/GenBank/DDBJ whole genome shotgun (WGS) entry which is preliminary data.</text>
</comment>
<dbReference type="AlphaFoldDB" id="A0A5C6FCE8"/>
<feature type="compositionally biased region" description="Polar residues" evidence="2">
    <location>
        <begin position="543"/>
        <end position="553"/>
    </location>
</feature>
<keyword evidence="1" id="KW-0175">Coiled coil</keyword>
<feature type="coiled-coil region" evidence="1">
    <location>
        <begin position="102"/>
        <end position="167"/>
    </location>
</feature>
<reference evidence="3 4" key="1">
    <citation type="submission" date="2019-02" db="EMBL/GenBank/DDBJ databases">
        <title>Deep-cultivation of Planctomycetes and their phenomic and genomic characterization uncovers novel biology.</title>
        <authorList>
            <person name="Wiegand S."/>
            <person name="Jogler M."/>
            <person name="Boedeker C."/>
            <person name="Pinto D."/>
            <person name="Vollmers J."/>
            <person name="Rivas-Marin E."/>
            <person name="Kohn T."/>
            <person name="Peeters S.H."/>
            <person name="Heuer A."/>
            <person name="Rast P."/>
            <person name="Oberbeckmann S."/>
            <person name="Bunk B."/>
            <person name="Jeske O."/>
            <person name="Meyerdierks A."/>
            <person name="Storesund J.E."/>
            <person name="Kallscheuer N."/>
            <person name="Luecker S."/>
            <person name="Lage O.M."/>
            <person name="Pohl T."/>
            <person name="Merkel B.J."/>
            <person name="Hornburger P."/>
            <person name="Mueller R.-W."/>
            <person name="Bruemmer F."/>
            <person name="Labrenz M."/>
            <person name="Spormann A.M."/>
            <person name="Op Den Camp H."/>
            <person name="Overmann J."/>
            <person name="Amann R."/>
            <person name="Jetten M.S.M."/>
            <person name="Mascher T."/>
            <person name="Medema M.H."/>
            <person name="Devos D.P."/>
            <person name="Kaster A.-K."/>
            <person name="Ovreas L."/>
            <person name="Rohde M."/>
            <person name="Galperin M.Y."/>
            <person name="Jogler C."/>
        </authorList>
    </citation>
    <scope>NUCLEOTIDE SEQUENCE [LARGE SCALE GENOMIC DNA]</scope>
    <source>
        <strain evidence="3 4">Poly59</strain>
    </source>
</reference>
<evidence type="ECO:0000313" key="4">
    <source>
        <dbReference type="Proteomes" id="UP000317977"/>
    </source>
</evidence>
<feature type="compositionally biased region" description="Low complexity" evidence="2">
    <location>
        <begin position="565"/>
        <end position="592"/>
    </location>
</feature>
<feature type="compositionally biased region" description="Polar residues" evidence="2">
    <location>
        <begin position="593"/>
        <end position="604"/>
    </location>
</feature>
<evidence type="ECO:0008006" key="5">
    <source>
        <dbReference type="Google" id="ProtNLM"/>
    </source>
</evidence>
<organism evidence="3 4">
    <name type="scientific">Rubripirellula reticaptiva</name>
    <dbReference type="NCBI Taxonomy" id="2528013"/>
    <lineage>
        <taxon>Bacteria</taxon>
        <taxon>Pseudomonadati</taxon>
        <taxon>Planctomycetota</taxon>
        <taxon>Planctomycetia</taxon>
        <taxon>Pirellulales</taxon>
        <taxon>Pirellulaceae</taxon>
        <taxon>Rubripirellula</taxon>
    </lineage>
</organism>
<evidence type="ECO:0000313" key="3">
    <source>
        <dbReference type="EMBL" id="TWU57251.1"/>
    </source>
</evidence>
<evidence type="ECO:0000256" key="1">
    <source>
        <dbReference type="SAM" id="Coils"/>
    </source>
</evidence>
<feature type="region of interest" description="Disordered" evidence="2">
    <location>
        <begin position="457"/>
        <end position="621"/>
    </location>
</feature>
<protein>
    <recommendedName>
        <fullName evidence="5">IncA protein</fullName>
    </recommendedName>
</protein>
<name>A0A5C6FCE8_9BACT</name>
<keyword evidence="4" id="KW-1185">Reference proteome</keyword>
<feature type="region of interest" description="Disordered" evidence="2">
    <location>
        <begin position="314"/>
        <end position="373"/>
    </location>
</feature>
<feature type="region of interest" description="Disordered" evidence="2">
    <location>
        <begin position="390"/>
        <end position="425"/>
    </location>
</feature>
<dbReference type="EMBL" id="SJPX01000001">
    <property type="protein sequence ID" value="TWU57251.1"/>
    <property type="molecule type" value="Genomic_DNA"/>
</dbReference>
<feature type="compositionally biased region" description="Gly residues" evidence="2">
    <location>
        <begin position="464"/>
        <end position="473"/>
    </location>
</feature>
<dbReference type="OrthoDB" id="233190at2"/>
<feature type="compositionally biased region" description="Low complexity" evidence="2">
    <location>
        <begin position="364"/>
        <end position="373"/>
    </location>
</feature>
<accession>A0A5C6FCE8</accession>
<proteinExistence type="predicted"/>
<feature type="compositionally biased region" description="Basic and acidic residues" evidence="2">
    <location>
        <begin position="346"/>
        <end position="362"/>
    </location>
</feature>
<dbReference type="Proteomes" id="UP000317977">
    <property type="component" value="Unassembled WGS sequence"/>
</dbReference>
<gene>
    <name evidence="3" type="ORF">Poly59_01580</name>
</gene>
<feature type="compositionally biased region" description="Polar residues" evidence="2">
    <location>
        <begin position="390"/>
        <end position="413"/>
    </location>
</feature>
<feature type="compositionally biased region" description="Basic and acidic residues" evidence="2">
    <location>
        <begin position="606"/>
        <end position="620"/>
    </location>
</feature>